<dbReference type="AlphaFoldDB" id="A0A4Y9ZG76"/>
<dbReference type="STRING" id="135208.A0A4Y9ZG76"/>
<feature type="compositionally biased region" description="Basic and acidic residues" evidence="1">
    <location>
        <begin position="83"/>
        <end position="99"/>
    </location>
</feature>
<name>A0A4Y9ZG76_9AGAM</name>
<organism evidence="2 3">
    <name type="scientific">Hericium alpestre</name>
    <dbReference type="NCBI Taxonomy" id="135208"/>
    <lineage>
        <taxon>Eukaryota</taxon>
        <taxon>Fungi</taxon>
        <taxon>Dikarya</taxon>
        <taxon>Basidiomycota</taxon>
        <taxon>Agaricomycotina</taxon>
        <taxon>Agaricomycetes</taxon>
        <taxon>Russulales</taxon>
        <taxon>Hericiaceae</taxon>
        <taxon>Hericium</taxon>
    </lineage>
</organism>
<reference evidence="2 3" key="1">
    <citation type="submission" date="2019-02" db="EMBL/GenBank/DDBJ databases">
        <title>Genome sequencing of the rare red list fungi Hericium alpestre (H. flagellum).</title>
        <authorList>
            <person name="Buettner E."/>
            <person name="Kellner H."/>
        </authorList>
    </citation>
    <scope>NUCLEOTIDE SEQUENCE [LARGE SCALE GENOMIC DNA]</scope>
    <source>
        <strain evidence="2 3">DSM 108284</strain>
    </source>
</reference>
<accession>A0A4Y9ZG76</accession>
<evidence type="ECO:0000313" key="2">
    <source>
        <dbReference type="EMBL" id="TFY73766.1"/>
    </source>
</evidence>
<proteinExistence type="predicted"/>
<sequence>MRKPPKGMKRPPGRPAWAQGPRLHFLSVRRSEYRKVAKDRDKANVFYTRVARLMIRKYGYDTVLNDVLPEGLVDPPDSDLDNPSDHEGESTDERGRKEEIYKEVRDKIKRFYQHEERKLTAAAPAASSTLASVSTSTLNPSNSNGSPVPSIGVRADSFSVLIRQLVKPPKKEADWQLYMSLFWQEKLKEGWKRRRRDINFKAAFVRDKWEVEDAELKGSVRKMVEERHAAAMDDYNRRVDAPVGPEDQHLALRSSYEFLQPIAELIAERLGSVVTIMMGASFEENQGEINVMRYGDSPSPSTLQVVDPPWSVHAGYKHSLVDEIWPHFDKIFSMARMST</sequence>
<evidence type="ECO:0000313" key="3">
    <source>
        <dbReference type="Proteomes" id="UP000298061"/>
    </source>
</evidence>
<gene>
    <name evidence="2" type="ORF">EWM64_g10247</name>
</gene>
<feature type="region of interest" description="Disordered" evidence="1">
    <location>
        <begin position="70"/>
        <end position="99"/>
    </location>
</feature>
<dbReference type="EMBL" id="SFCI01002568">
    <property type="protein sequence ID" value="TFY73766.1"/>
    <property type="molecule type" value="Genomic_DNA"/>
</dbReference>
<keyword evidence="3" id="KW-1185">Reference proteome</keyword>
<protein>
    <submittedName>
        <fullName evidence="2">Uncharacterized protein</fullName>
    </submittedName>
</protein>
<evidence type="ECO:0000256" key="1">
    <source>
        <dbReference type="SAM" id="MobiDB-lite"/>
    </source>
</evidence>
<dbReference type="Proteomes" id="UP000298061">
    <property type="component" value="Unassembled WGS sequence"/>
</dbReference>
<comment type="caution">
    <text evidence="2">The sequence shown here is derived from an EMBL/GenBank/DDBJ whole genome shotgun (WGS) entry which is preliminary data.</text>
</comment>
<dbReference type="OrthoDB" id="2980832at2759"/>